<protein>
    <submittedName>
        <fullName evidence="1">Uncharacterized protein</fullName>
    </submittedName>
</protein>
<evidence type="ECO:0000313" key="1">
    <source>
        <dbReference type="EMBL" id="PRF64252.1"/>
    </source>
</evidence>
<dbReference type="Proteomes" id="UP000238982">
    <property type="component" value="Unassembled WGS sequence"/>
</dbReference>
<comment type="caution">
    <text evidence="1">The sequence shown here is derived from an EMBL/GenBank/DDBJ whole genome shotgun (WGS) entry which is preliminary data.</text>
</comment>
<organism evidence="1 2">
    <name type="scientific">Burkholderia multivorans</name>
    <dbReference type="NCBI Taxonomy" id="87883"/>
    <lineage>
        <taxon>Bacteria</taxon>
        <taxon>Pseudomonadati</taxon>
        <taxon>Pseudomonadota</taxon>
        <taxon>Betaproteobacteria</taxon>
        <taxon>Burkholderiales</taxon>
        <taxon>Burkholderiaceae</taxon>
        <taxon>Burkholderia</taxon>
        <taxon>Burkholderia cepacia complex</taxon>
    </lineage>
</organism>
<evidence type="ECO:0000313" key="2">
    <source>
        <dbReference type="Proteomes" id="UP000238982"/>
    </source>
</evidence>
<sequence length="155" mass="17186">MLYVERDHNVTELVVEIQRAVVSAVGYEYSGTIELRAFVSRDHAVAFGHRVVLNSLTPELGELRAAVRKIERIQQRMRRVEREHGEADTFAEYARRGLQAAGVSVVHVARDAAGRPRGESSYITVLADDDGVLIDTAARLEAVALMLFGRRVEAA</sequence>
<dbReference type="EMBL" id="PVGH01000030">
    <property type="protein sequence ID" value="PRF64252.1"/>
    <property type="molecule type" value="Genomic_DNA"/>
</dbReference>
<gene>
    <name evidence="1" type="ORF">C6Q15_06310</name>
</gene>
<dbReference type="AlphaFoldDB" id="A0A2S9MK77"/>
<name>A0A2S9MK77_9BURK</name>
<reference evidence="1 2" key="1">
    <citation type="submission" date="2018-03" db="EMBL/GenBank/DDBJ databases">
        <authorList>
            <person name="Keele B.F."/>
        </authorList>
    </citation>
    <scope>NUCLEOTIDE SEQUENCE [LARGE SCALE GENOMIC DNA]</scope>
    <source>
        <strain evidence="1 2">AU19729</strain>
    </source>
</reference>
<proteinExistence type="predicted"/>
<accession>A0A2S9MK77</accession>